<gene>
    <name evidence="1" type="ORF">NMOB1V02_LOCUS1307</name>
</gene>
<dbReference type="EMBL" id="OA882165">
    <property type="protein sequence ID" value="CAD7273416.1"/>
    <property type="molecule type" value="Genomic_DNA"/>
</dbReference>
<dbReference type="Proteomes" id="UP000678499">
    <property type="component" value="Unassembled WGS sequence"/>
</dbReference>
<proteinExistence type="predicted"/>
<accession>A0A7R9BF88</accession>
<dbReference type="EMBL" id="CAJPEX010000128">
    <property type="protein sequence ID" value="CAG0913568.1"/>
    <property type="molecule type" value="Genomic_DNA"/>
</dbReference>
<evidence type="ECO:0000313" key="2">
    <source>
        <dbReference type="Proteomes" id="UP000678499"/>
    </source>
</evidence>
<protein>
    <submittedName>
        <fullName evidence="1">Uncharacterized protein</fullName>
    </submittedName>
</protein>
<evidence type="ECO:0000313" key="1">
    <source>
        <dbReference type="EMBL" id="CAD7273416.1"/>
    </source>
</evidence>
<keyword evidence="2" id="KW-1185">Reference proteome</keyword>
<dbReference type="Gene3D" id="3.80.10.10">
    <property type="entry name" value="Ribonuclease Inhibitor"/>
    <property type="match status" value="1"/>
</dbReference>
<sequence length="763" mass="87967">MTALLVKINYGLRDLSYMELKKSGFEKVGNKDEWMQMKAVFYFEKYYAETKPFRCSKKFRRDWFSGGISMHVHKLINGFQVEKRCSRLEHLNRIFSIEAVPWGEYLLEVNAKFLEQSGINVRINQEMVCRRCSSGRIFALHHGDLIEFYYLQQPFFRMMFLLPDDGHREREKQNSLLLSSTWLIQKSIFEYLTPMEAMKSVVPVCQGFFDLVRNGGIWTNLKLLVMNDHTSIPYKHQDDFRDVFAKHARSVAIDMEDDALRQLYTPPNATLPFFRVADWKNLKSLEINSWNDDYSLAVFLKGKALAKLESLKIPMYRGFLHEAKDERLVLPMCQQVTMLCSVERECAGDLRLIFPRLKSLHLKNIHYENYWSQEDDAFSVVPANSGKQILQFLGTGVLRSFHAESLLLLMDHSTWTLAQKLGTFSNLESLSSSEDIFRNMPVFHAENVLFPMLKSLWVQKSTPERAVLCLSQMPALEKLWISCVDPTSISDQMPLDAFAECPEEWLANLKFISADLWETNIPYSKMANLECVGFSFQHKRVTRSLESVFEELRGCSKLRGLILHVPEGLQCQVLSQISQKLEFAALSGLHLRSLVSALNFLAQSQNSLEDLWIEMSDPENFEEILPALRNFERLKNVVFVVIDHTCDSERSSLSCDEAIQRHFGFPCKQGSASPTKSICCEQDISVEKATLFIYGQDFSDSISYSFHQQQQEKVMTLSSSPITNFFSDWLKNVPSCDEYLDAPQYAIVPSIFPYNIPLLSADE</sequence>
<name>A0A7R9BF88_9CRUS</name>
<dbReference type="AlphaFoldDB" id="A0A7R9BF88"/>
<organism evidence="1">
    <name type="scientific">Notodromas monacha</name>
    <dbReference type="NCBI Taxonomy" id="399045"/>
    <lineage>
        <taxon>Eukaryota</taxon>
        <taxon>Metazoa</taxon>
        <taxon>Ecdysozoa</taxon>
        <taxon>Arthropoda</taxon>
        <taxon>Crustacea</taxon>
        <taxon>Oligostraca</taxon>
        <taxon>Ostracoda</taxon>
        <taxon>Podocopa</taxon>
        <taxon>Podocopida</taxon>
        <taxon>Cypridocopina</taxon>
        <taxon>Cypridoidea</taxon>
        <taxon>Cyprididae</taxon>
        <taxon>Notodromas</taxon>
    </lineage>
</organism>
<dbReference type="InterPro" id="IPR032675">
    <property type="entry name" value="LRR_dom_sf"/>
</dbReference>
<dbReference type="SUPFAM" id="SSF52047">
    <property type="entry name" value="RNI-like"/>
    <property type="match status" value="1"/>
</dbReference>
<reference evidence="1" key="1">
    <citation type="submission" date="2020-11" db="EMBL/GenBank/DDBJ databases">
        <authorList>
            <person name="Tran Van P."/>
        </authorList>
    </citation>
    <scope>NUCLEOTIDE SEQUENCE</scope>
</reference>